<sequence>MSPFLGLPRELRDMIYMAVVTWERLRPTLDDTYGWPNTWNLQSGHRGEDGCVFAKKGAPSTCANMLAVNRQVNTELTQAVNRARRAGLLTAKLDCVARNGETFYFTWLAVPIVSRTSPSKFIRARNRSASHWAPKVPAFRRLLTTSCREPAMGDASTHIEQLRIDVRIFDNDLAKQTRLRSPPVQASWAICAALKRLCENTNDHELRSAQPCPSNVIIGTLILNIIPPIVPQTLPTDLRESAQLEAASLPQAVAREVVDVWNKLWAGDSFKARQYRLLLEKIMKVRICIDGVLVRERELKLELERGQAERRRIAMRVGW</sequence>
<evidence type="ECO:0000313" key="1">
    <source>
        <dbReference type="EMBL" id="KAH7070912.1"/>
    </source>
</evidence>
<protein>
    <submittedName>
        <fullName evidence="1">Uncharacterized protein</fullName>
    </submittedName>
</protein>
<keyword evidence="2" id="KW-1185">Reference proteome</keyword>
<accession>A0A8K0VS61</accession>
<reference evidence="1" key="1">
    <citation type="journal article" date="2021" name="Nat. Commun.">
        <title>Genetic determinants of endophytism in the Arabidopsis root mycobiome.</title>
        <authorList>
            <person name="Mesny F."/>
            <person name="Miyauchi S."/>
            <person name="Thiergart T."/>
            <person name="Pickel B."/>
            <person name="Atanasova L."/>
            <person name="Karlsson M."/>
            <person name="Huettel B."/>
            <person name="Barry K.W."/>
            <person name="Haridas S."/>
            <person name="Chen C."/>
            <person name="Bauer D."/>
            <person name="Andreopoulos W."/>
            <person name="Pangilinan J."/>
            <person name="LaButti K."/>
            <person name="Riley R."/>
            <person name="Lipzen A."/>
            <person name="Clum A."/>
            <person name="Drula E."/>
            <person name="Henrissat B."/>
            <person name="Kohler A."/>
            <person name="Grigoriev I.V."/>
            <person name="Martin F.M."/>
            <person name="Hacquard S."/>
        </authorList>
    </citation>
    <scope>NUCLEOTIDE SEQUENCE</scope>
    <source>
        <strain evidence="1">MPI-SDFR-AT-0120</strain>
    </source>
</reference>
<dbReference type="AlphaFoldDB" id="A0A8K0VS61"/>
<organism evidence="1 2">
    <name type="scientific">Paraphoma chrysanthemicola</name>
    <dbReference type="NCBI Taxonomy" id="798071"/>
    <lineage>
        <taxon>Eukaryota</taxon>
        <taxon>Fungi</taxon>
        <taxon>Dikarya</taxon>
        <taxon>Ascomycota</taxon>
        <taxon>Pezizomycotina</taxon>
        <taxon>Dothideomycetes</taxon>
        <taxon>Pleosporomycetidae</taxon>
        <taxon>Pleosporales</taxon>
        <taxon>Pleosporineae</taxon>
        <taxon>Phaeosphaeriaceae</taxon>
        <taxon>Paraphoma</taxon>
    </lineage>
</organism>
<evidence type="ECO:0000313" key="2">
    <source>
        <dbReference type="Proteomes" id="UP000813461"/>
    </source>
</evidence>
<dbReference type="OrthoDB" id="2823490at2759"/>
<comment type="caution">
    <text evidence="1">The sequence shown here is derived from an EMBL/GenBank/DDBJ whole genome shotgun (WGS) entry which is preliminary data.</text>
</comment>
<name>A0A8K0VS61_9PLEO</name>
<proteinExistence type="predicted"/>
<dbReference type="Proteomes" id="UP000813461">
    <property type="component" value="Unassembled WGS sequence"/>
</dbReference>
<dbReference type="EMBL" id="JAGMVJ010000025">
    <property type="protein sequence ID" value="KAH7070912.1"/>
    <property type="molecule type" value="Genomic_DNA"/>
</dbReference>
<gene>
    <name evidence="1" type="ORF">FB567DRAFT_538846</name>
</gene>